<protein>
    <submittedName>
        <fullName evidence="5">Nuclease</fullName>
        <ecNumber evidence="5">3.1.31.1</ecNumber>
    </submittedName>
</protein>
<dbReference type="PROSITE" id="PS50830">
    <property type="entry name" value="TNASE_3"/>
    <property type="match status" value="1"/>
</dbReference>
<evidence type="ECO:0000256" key="1">
    <source>
        <dbReference type="ARBA" id="ARBA00022722"/>
    </source>
</evidence>
<evidence type="ECO:0000259" key="4">
    <source>
        <dbReference type="PROSITE" id="PS50830"/>
    </source>
</evidence>
<dbReference type="EC" id="3.1.31.1" evidence="5"/>
<evidence type="ECO:0000256" key="2">
    <source>
        <dbReference type="ARBA" id="ARBA00022759"/>
    </source>
</evidence>
<name>A0AB38DSI5_9NEIS</name>
<dbReference type="PANTHER" id="PTHR12302:SF3">
    <property type="entry name" value="SERINE_THREONINE-PROTEIN KINASE 31"/>
    <property type="match status" value="1"/>
</dbReference>
<dbReference type="Proteomes" id="UP000215033">
    <property type="component" value="Chromosome 1"/>
</dbReference>
<dbReference type="PANTHER" id="PTHR12302">
    <property type="entry name" value="EBNA2 BINDING PROTEIN P100"/>
    <property type="match status" value="1"/>
</dbReference>
<dbReference type="PROSITE" id="PS01284">
    <property type="entry name" value="TNASE_2"/>
    <property type="match status" value="1"/>
</dbReference>
<evidence type="ECO:0000313" key="5">
    <source>
        <dbReference type="EMBL" id="SNU80186.1"/>
    </source>
</evidence>
<evidence type="ECO:0000256" key="3">
    <source>
        <dbReference type="ARBA" id="ARBA00022801"/>
    </source>
</evidence>
<dbReference type="GO" id="GO:1990599">
    <property type="term" value="F:3' overhang single-stranded DNA endodeoxyribonuclease activity"/>
    <property type="evidence" value="ECO:0007669"/>
    <property type="project" value="UniProtKB-EC"/>
</dbReference>
<sequence length="176" mass="19785">MKFRVQSCRRSVVSLTVALLSAACDWSLFGEPSAIRPSAEEQTVSCRIVGISDGDTLTCLTEQKRQIKVRLHGIDAPEKAQAYGQKAKQHLSDLVYGKTVMLDVTDTDRYGRTVAVVFSGSLNVNRQMVKDGYAWAYRRYGSTYEADETVAKSARKGLWWDTNPIDPAEFRQNERK</sequence>
<gene>
    <name evidence="5" type="primary">nucH</name>
    <name evidence="5" type="ORF">SAMEA4504057_01698</name>
</gene>
<dbReference type="InterPro" id="IPR016071">
    <property type="entry name" value="Staphylococal_nuclease_OB-fold"/>
</dbReference>
<dbReference type="SUPFAM" id="SSF50199">
    <property type="entry name" value="Staphylococcal nuclease"/>
    <property type="match status" value="1"/>
</dbReference>
<keyword evidence="2" id="KW-0255">Endonuclease</keyword>
<dbReference type="Gene3D" id="2.40.50.90">
    <property type="match status" value="1"/>
</dbReference>
<keyword evidence="3 5" id="KW-0378">Hydrolase</keyword>
<dbReference type="Pfam" id="PF00565">
    <property type="entry name" value="SNase"/>
    <property type="match status" value="1"/>
</dbReference>
<dbReference type="InterPro" id="IPR002071">
    <property type="entry name" value="Thermonucl_AS"/>
</dbReference>
<dbReference type="EMBL" id="LT906434">
    <property type="protein sequence ID" value="SNU80186.1"/>
    <property type="molecule type" value="Genomic_DNA"/>
</dbReference>
<dbReference type="AlphaFoldDB" id="A0AB38DSI5"/>
<evidence type="ECO:0000313" key="6">
    <source>
        <dbReference type="Proteomes" id="UP000215033"/>
    </source>
</evidence>
<dbReference type="InterPro" id="IPR035437">
    <property type="entry name" value="SNase_OB-fold_sf"/>
</dbReference>
<feature type="domain" description="TNase-like" evidence="4">
    <location>
        <begin position="42"/>
        <end position="161"/>
    </location>
</feature>
<dbReference type="GO" id="GO:0003676">
    <property type="term" value="F:nucleic acid binding"/>
    <property type="evidence" value="ECO:0007669"/>
    <property type="project" value="InterPro"/>
</dbReference>
<dbReference type="PROSITE" id="PS01123">
    <property type="entry name" value="TNASE_1"/>
    <property type="match status" value="1"/>
</dbReference>
<dbReference type="RefSeq" id="WP_231990473.1">
    <property type="nucleotide sequence ID" value="NZ_LT906434.1"/>
</dbReference>
<dbReference type="SMART" id="SM00318">
    <property type="entry name" value="SNc"/>
    <property type="match status" value="1"/>
</dbReference>
<keyword evidence="1" id="KW-0540">Nuclease</keyword>
<organism evidence="5 6">
    <name type="scientific">Neisseria zoodegmatis</name>
    <dbReference type="NCBI Taxonomy" id="326523"/>
    <lineage>
        <taxon>Bacteria</taxon>
        <taxon>Pseudomonadati</taxon>
        <taxon>Pseudomonadota</taxon>
        <taxon>Betaproteobacteria</taxon>
        <taxon>Neisseriales</taxon>
        <taxon>Neisseriaceae</taxon>
        <taxon>Neisseria</taxon>
    </lineage>
</organism>
<dbReference type="CDD" id="cd00175">
    <property type="entry name" value="SNc"/>
    <property type="match status" value="1"/>
</dbReference>
<proteinExistence type="predicted"/>
<accession>A0AB38DSI5</accession>
<dbReference type="KEGG" id="nzo:SAMEA4504057_1698"/>
<dbReference type="PROSITE" id="PS51257">
    <property type="entry name" value="PROKAR_LIPOPROTEIN"/>
    <property type="match status" value="1"/>
</dbReference>
<reference evidence="5 6" key="1">
    <citation type="submission" date="2017-06" db="EMBL/GenBank/DDBJ databases">
        <authorList>
            <consortium name="Pathogen Informatics"/>
        </authorList>
    </citation>
    <scope>NUCLEOTIDE SEQUENCE [LARGE SCALE GENOMIC DNA]</scope>
    <source>
        <strain evidence="5 6">NCTC12230</strain>
    </source>
</reference>